<dbReference type="EMBL" id="KZ305019">
    <property type="protein sequence ID" value="PIA63249.1"/>
    <property type="molecule type" value="Genomic_DNA"/>
</dbReference>
<accession>A0A2G5F5K4</accession>
<dbReference type="EC" id="2.8.2.-" evidence="3"/>
<dbReference type="AlphaFoldDB" id="A0A2G5F5K4"/>
<protein>
    <recommendedName>
        <fullName evidence="3">Sulfotransferase</fullName>
        <ecNumber evidence="3">2.8.2.-</ecNumber>
    </recommendedName>
</protein>
<dbReference type="SUPFAM" id="SSF52540">
    <property type="entry name" value="P-loop containing nucleoside triphosphate hydrolases"/>
    <property type="match status" value="1"/>
</dbReference>
<evidence type="ECO:0000313" key="5">
    <source>
        <dbReference type="EMBL" id="PIA63249.1"/>
    </source>
</evidence>
<evidence type="ECO:0000256" key="1">
    <source>
        <dbReference type="ARBA" id="ARBA00005771"/>
    </source>
</evidence>
<dbReference type="PANTHER" id="PTHR11783">
    <property type="entry name" value="SULFOTRANSFERASE SULT"/>
    <property type="match status" value="1"/>
</dbReference>
<dbReference type="GO" id="GO:0008146">
    <property type="term" value="F:sulfotransferase activity"/>
    <property type="evidence" value="ECO:0007669"/>
    <property type="project" value="InterPro"/>
</dbReference>
<keyword evidence="2 3" id="KW-0808">Transferase</keyword>
<dbReference type="Pfam" id="PF00685">
    <property type="entry name" value="Sulfotransfer_1"/>
    <property type="match status" value="1"/>
</dbReference>
<dbReference type="Proteomes" id="UP000230069">
    <property type="component" value="Unassembled WGS sequence"/>
</dbReference>
<organism evidence="5 6">
    <name type="scientific">Aquilegia coerulea</name>
    <name type="common">Rocky mountain columbine</name>
    <dbReference type="NCBI Taxonomy" id="218851"/>
    <lineage>
        <taxon>Eukaryota</taxon>
        <taxon>Viridiplantae</taxon>
        <taxon>Streptophyta</taxon>
        <taxon>Embryophyta</taxon>
        <taxon>Tracheophyta</taxon>
        <taxon>Spermatophyta</taxon>
        <taxon>Magnoliopsida</taxon>
        <taxon>Ranunculales</taxon>
        <taxon>Ranunculaceae</taxon>
        <taxon>Thalictroideae</taxon>
        <taxon>Aquilegia</taxon>
    </lineage>
</organism>
<comment type="similarity">
    <text evidence="1 3">Belongs to the sulfotransferase 1 family.</text>
</comment>
<sequence>MATSLIPFASPNSLPKYLHEDQDGVSQECRHLMSSLPRDKGWVVKHLFKYQGFWHTTRQVQGVLACQKLFQAQETDLFLVTTPKSGTTWLKAMAFAIVNRNRYPRIDHHPLLSSNPHDLVPFLELKLYVDNNVPDLTNLVSPRLFSTHMPYITLPDSIKDLECKIVYLCRNPRDTLISLWHFSNKLRPKTIGNISLEDAFERFCKGLSLYGPFWDHVLEYWQQSLERPERVLFLKYEEIKAEPKVHLRRLAEFLGYPFSLEEEKLGMVDEILKLCSFDSLSNLEVNRMGKLSTGEDNKAFFRRGEVGDSTNYLTPEMIEHLDVITENKFIGSGLEF</sequence>
<dbReference type="InterPro" id="IPR027417">
    <property type="entry name" value="P-loop_NTPase"/>
</dbReference>
<name>A0A2G5F5K4_AQUCA</name>
<reference evidence="5 6" key="1">
    <citation type="submission" date="2017-09" db="EMBL/GenBank/DDBJ databases">
        <title>WGS assembly of Aquilegia coerulea Goldsmith.</title>
        <authorList>
            <person name="Hodges S."/>
            <person name="Kramer E."/>
            <person name="Nordborg M."/>
            <person name="Tomkins J."/>
            <person name="Borevitz J."/>
            <person name="Derieg N."/>
            <person name="Yan J."/>
            <person name="Mihaltcheva S."/>
            <person name="Hayes R.D."/>
            <person name="Rokhsar D."/>
        </authorList>
    </citation>
    <scope>NUCLEOTIDE SEQUENCE [LARGE SCALE GENOMIC DNA]</scope>
    <source>
        <strain evidence="6">cv. Goldsmith</strain>
    </source>
</reference>
<keyword evidence="6" id="KW-1185">Reference proteome</keyword>
<gene>
    <name evidence="5" type="ORF">AQUCO_00200933v1</name>
</gene>
<dbReference type="InterPro" id="IPR000863">
    <property type="entry name" value="Sulfotransferase_dom"/>
</dbReference>
<dbReference type="FunCoup" id="A0A2G5F5K4">
    <property type="interactions" value="63"/>
</dbReference>
<evidence type="ECO:0000256" key="2">
    <source>
        <dbReference type="ARBA" id="ARBA00022679"/>
    </source>
</evidence>
<proteinExistence type="inferred from homology"/>
<evidence type="ECO:0000259" key="4">
    <source>
        <dbReference type="Pfam" id="PF00685"/>
    </source>
</evidence>
<dbReference type="InParanoid" id="A0A2G5F5K4"/>
<evidence type="ECO:0000313" key="6">
    <source>
        <dbReference type="Proteomes" id="UP000230069"/>
    </source>
</evidence>
<dbReference type="OrthoDB" id="205623at2759"/>
<evidence type="ECO:0000256" key="3">
    <source>
        <dbReference type="RuleBase" id="RU361155"/>
    </source>
</evidence>
<feature type="domain" description="Sulfotransferase" evidence="4">
    <location>
        <begin position="75"/>
        <end position="332"/>
    </location>
</feature>
<dbReference type="Gene3D" id="3.40.50.300">
    <property type="entry name" value="P-loop containing nucleotide triphosphate hydrolases"/>
    <property type="match status" value="1"/>
</dbReference>